<reference evidence="2 3" key="1">
    <citation type="submission" date="2023-06" db="EMBL/GenBank/DDBJ databases">
        <title>Paenibacillus polygonum sp. nov., an endophytic bacterium, isolated from Polygonum lapathifolium L. in Nanji Wetland National Nature Reserve, South of Poyang Lake, Jiangxi Province, China.</title>
        <authorList>
            <person name="Yu Z."/>
        </authorList>
    </citation>
    <scope>NUCLEOTIDE SEQUENCE [LARGE SCALE GENOMIC DNA]</scope>
    <source>
        <strain evidence="2 3">C31</strain>
    </source>
</reference>
<dbReference type="RefSeq" id="WP_285741385.1">
    <property type="nucleotide sequence ID" value="NZ_CP127162.1"/>
</dbReference>
<evidence type="ECO:0000256" key="1">
    <source>
        <dbReference type="SAM" id="SignalP"/>
    </source>
</evidence>
<sequence length="247" mass="27904">MKIIIFIFMLGVILSGCTNKAEESNSAVNTSEMEQSKSTSAKEVSNVKVGLNQNVTEGIAIYGTSEKETGYFSSIIVEIDSETKTFPWRNITNPSFYPELLVSNIDEDKEDEIILILATEKGTSVRQSEIYVLNRDFTEIEVTDPLDKLADVIKWGLKKKDNTREYTISIQGKGRTFKFNEDESRSWSDEPFTGNIVRYGLHDGYIIAEIPVQVSAGHYIGNVIVRYGLVEGKIRPTNYEYQEETIL</sequence>
<proteinExistence type="predicted"/>
<accession>A0ABY8WX15</accession>
<dbReference type="Proteomes" id="UP001236415">
    <property type="component" value="Chromosome"/>
</dbReference>
<protein>
    <submittedName>
        <fullName evidence="2">Uncharacterized protein</fullName>
    </submittedName>
</protein>
<keyword evidence="3" id="KW-1185">Reference proteome</keyword>
<feature type="signal peptide" evidence="1">
    <location>
        <begin position="1"/>
        <end position="21"/>
    </location>
</feature>
<dbReference type="EMBL" id="CP127162">
    <property type="protein sequence ID" value="WIV17224.1"/>
    <property type="molecule type" value="Genomic_DNA"/>
</dbReference>
<evidence type="ECO:0000313" key="2">
    <source>
        <dbReference type="EMBL" id="WIV17224.1"/>
    </source>
</evidence>
<organism evidence="2 3">
    <name type="scientific">Paenibacillus polygoni</name>
    <dbReference type="NCBI Taxonomy" id="3050112"/>
    <lineage>
        <taxon>Bacteria</taxon>
        <taxon>Bacillati</taxon>
        <taxon>Bacillota</taxon>
        <taxon>Bacilli</taxon>
        <taxon>Bacillales</taxon>
        <taxon>Paenibacillaceae</taxon>
        <taxon>Paenibacillus</taxon>
    </lineage>
</organism>
<feature type="chain" id="PRO_5047391772" evidence="1">
    <location>
        <begin position="22"/>
        <end position="247"/>
    </location>
</feature>
<name>A0ABY8WX15_9BACL</name>
<keyword evidence="1" id="KW-0732">Signal</keyword>
<gene>
    <name evidence="2" type="ORF">QPK24_12240</name>
</gene>
<evidence type="ECO:0000313" key="3">
    <source>
        <dbReference type="Proteomes" id="UP001236415"/>
    </source>
</evidence>
<dbReference type="PROSITE" id="PS51257">
    <property type="entry name" value="PROKAR_LIPOPROTEIN"/>
    <property type="match status" value="1"/>
</dbReference>